<dbReference type="AlphaFoldDB" id="A0A2W5DDQ5"/>
<proteinExistence type="predicted"/>
<gene>
    <name evidence="1" type="ORF">DI603_22400</name>
</gene>
<evidence type="ECO:0000313" key="1">
    <source>
        <dbReference type="EMBL" id="PZP27217.1"/>
    </source>
</evidence>
<sequence length="331" mass="36595">MTTTTSDSATEDELGPPTAAESLCVTARGFSTEVDAREVGTAVRECVMLFSRHFDLSRLDGVTVAHDYGQALASLDRGYETKQVLTPSDGYAVGIAMTPSVIRNGRLMSHIVFNAGIVAPIAKPDPASIQLPVHVIAHECAHVEITQKFDEVFPNVLLRQRCGDSRDAFRWQVILACWDEYAATRMSANFGEDPTDGYEETFLKHLADARDRARTFIGAYRLHGEVNQVYAEIYGAIGDLMKFAAYALGNADGRRLEVAERANLAAALAGHWFEPFFKRLHEACRTIWDQYGRWTDKTSFEAIGDIADEAVALCGIKHRYLPGGQLYLDIP</sequence>
<name>A0A2W5DDQ5_9BURK</name>
<comment type="caution">
    <text evidence="1">The sequence shown here is derived from an EMBL/GenBank/DDBJ whole genome shotgun (WGS) entry which is preliminary data.</text>
</comment>
<dbReference type="EMBL" id="QFOD01000033">
    <property type="protein sequence ID" value="PZP27217.1"/>
    <property type="molecule type" value="Genomic_DNA"/>
</dbReference>
<dbReference type="Proteomes" id="UP000249633">
    <property type="component" value="Unassembled WGS sequence"/>
</dbReference>
<evidence type="ECO:0000313" key="2">
    <source>
        <dbReference type="Proteomes" id="UP000249633"/>
    </source>
</evidence>
<protein>
    <submittedName>
        <fullName evidence="1">Uncharacterized protein</fullName>
    </submittedName>
</protein>
<organism evidence="1 2">
    <name type="scientific">Roseateles depolymerans</name>
    <dbReference type="NCBI Taxonomy" id="76731"/>
    <lineage>
        <taxon>Bacteria</taxon>
        <taxon>Pseudomonadati</taxon>
        <taxon>Pseudomonadota</taxon>
        <taxon>Betaproteobacteria</taxon>
        <taxon>Burkholderiales</taxon>
        <taxon>Sphaerotilaceae</taxon>
        <taxon>Roseateles</taxon>
    </lineage>
</organism>
<reference evidence="1 2" key="1">
    <citation type="submission" date="2017-08" db="EMBL/GenBank/DDBJ databases">
        <title>Infants hospitalized years apart are colonized by the same room-sourced microbial strains.</title>
        <authorList>
            <person name="Brooks B."/>
            <person name="Olm M.R."/>
            <person name="Firek B.A."/>
            <person name="Baker R."/>
            <person name="Thomas B.C."/>
            <person name="Morowitz M.J."/>
            <person name="Banfield J.F."/>
        </authorList>
    </citation>
    <scope>NUCLEOTIDE SEQUENCE [LARGE SCALE GENOMIC DNA]</scope>
    <source>
        <strain evidence="1">S2_012_000_R2_81</strain>
    </source>
</reference>
<accession>A0A2W5DDQ5</accession>